<feature type="transmembrane region" description="Helical" evidence="6">
    <location>
        <begin position="21"/>
        <end position="42"/>
    </location>
</feature>
<protein>
    <submittedName>
        <fullName evidence="8">ABC-2 type transporter</fullName>
    </submittedName>
</protein>
<dbReference type="PANTHER" id="PTHR30294">
    <property type="entry name" value="MEMBRANE COMPONENT OF ABC TRANSPORTER YHHJ-RELATED"/>
    <property type="match status" value="1"/>
</dbReference>
<organism evidence="8 9">
    <name type="scientific">Geobacillus kaustophilus GBlys</name>
    <dbReference type="NCBI Taxonomy" id="1337888"/>
    <lineage>
        <taxon>Bacteria</taxon>
        <taxon>Bacillati</taxon>
        <taxon>Bacillota</taxon>
        <taxon>Bacilli</taxon>
        <taxon>Bacillales</taxon>
        <taxon>Anoxybacillaceae</taxon>
        <taxon>Geobacillus</taxon>
        <taxon>Geobacillus thermoleovorans group</taxon>
    </lineage>
</organism>
<evidence type="ECO:0000256" key="2">
    <source>
        <dbReference type="ARBA" id="ARBA00022475"/>
    </source>
</evidence>
<keyword evidence="4 6" id="KW-1133">Transmembrane helix</keyword>
<evidence type="ECO:0000256" key="3">
    <source>
        <dbReference type="ARBA" id="ARBA00022692"/>
    </source>
</evidence>
<comment type="subcellular location">
    <subcellularLocation>
        <location evidence="1">Cell membrane</location>
        <topology evidence="1">Multi-pass membrane protein</topology>
    </subcellularLocation>
</comment>
<feature type="transmembrane region" description="Helical" evidence="6">
    <location>
        <begin position="258"/>
        <end position="280"/>
    </location>
</feature>
<feature type="transmembrane region" description="Helical" evidence="6">
    <location>
        <begin position="225"/>
        <end position="246"/>
    </location>
</feature>
<evidence type="ECO:0000256" key="4">
    <source>
        <dbReference type="ARBA" id="ARBA00022989"/>
    </source>
</evidence>
<dbReference type="GO" id="GO:0005886">
    <property type="term" value="C:plasma membrane"/>
    <property type="evidence" value="ECO:0007669"/>
    <property type="project" value="UniProtKB-SubCell"/>
</dbReference>
<feature type="domain" description="ABC-2 type transporter transmembrane" evidence="7">
    <location>
        <begin position="22"/>
        <end position="361"/>
    </location>
</feature>
<evidence type="ECO:0000313" key="9">
    <source>
        <dbReference type="Proteomes" id="UP000016424"/>
    </source>
</evidence>
<proteinExistence type="predicted"/>
<dbReference type="Proteomes" id="UP000016424">
    <property type="component" value="Unassembled WGS sequence"/>
</dbReference>
<feature type="transmembrane region" description="Helical" evidence="6">
    <location>
        <begin position="292"/>
        <end position="311"/>
    </location>
</feature>
<comment type="caution">
    <text evidence="8">The sequence shown here is derived from an EMBL/GenBank/DDBJ whole genome shotgun (WGS) entry which is preliminary data.</text>
</comment>
<dbReference type="GO" id="GO:0140359">
    <property type="term" value="F:ABC-type transporter activity"/>
    <property type="evidence" value="ECO:0007669"/>
    <property type="project" value="InterPro"/>
</dbReference>
<accession>U2X4I1</accession>
<evidence type="ECO:0000256" key="1">
    <source>
        <dbReference type="ARBA" id="ARBA00004651"/>
    </source>
</evidence>
<keyword evidence="3 6" id="KW-0812">Transmembrane</keyword>
<feature type="transmembrane region" description="Helical" evidence="6">
    <location>
        <begin position="181"/>
        <end position="204"/>
    </location>
</feature>
<keyword evidence="5 6" id="KW-0472">Membrane</keyword>
<dbReference type="AlphaFoldDB" id="U2X4I1"/>
<dbReference type="InterPro" id="IPR051449">
    <property type="entry name" value="ABC-2_transporter_component"/>
</dbReference>
<evidence type="ECO:0000256" key="6">
    <source>
        <dbReference type="SAM" id="Phobius"/>
    </source>
</evidence>
<dbReference type="InterPro" id="IPR013525">
    <property type="entry name" value="ABC2_TM"/>
</dbReference>
<evidence type="ECO:0000259" key="7">
    <source>
        <dbReference type="Pfam" id="PF12698"/>
    </source>
</evidence>
<evidence type="ECO:0000313" key="8">
    <source>
        <dbReference type="EMBL" id="GAD13740.1"/>
    </source>
</evidence>
<sequence length="370" mass="41166">MLLLNIFRIAAKEIKSDFRDVRTLFFMMLFPIVLMFILGTALSNTFHWTISVDDVHVLYNDQQAGTLSPYIQTMIQAAKKAHIDFQEASDRIKGTKAVQEGKADGYVEISPHGVTLYTNERNKIKGSIVEGVMAAFVGRCQLAMAVSEVKPGFVPSNQRMHDEYIQERSLHSKRKPGAMDYYAVAMTTMIALYSALPGSSLLRGERTRKTADRLLAAPVRKSEIFIGKLAGNVAANFLCVAVVMLFSKWVFHADWGHHVSLVWLLMLTEVVLAISFGLGMSYMARTEGAARTIAMVIIQLSSFFGGAYFPIDETAWYAHLSPLSWMNETIFKIVYANDLSSVVPTMLLNIGIAALFLMIAVVSMARREGL</sequence>
<keyword evidence="2" id="KW-1003">Cell membrane</keyword>
<dbReference type="PANTHER" id="PTHR30294:SF48">
    <property type="entry name" value="LINEARMYCIN RESISTANCE PERMEASE PROTEIN LNRM"/>
    <property type="match status" value="1"/>
</dbReference>
<name>U2X4I1_GEOKU</name>
<feature type="transmembrane region" description="Helical" evidence="6">
    <location>
        <begin position="346"/>
        <end position="365"/>
    </location>
</feature>
<dbReference type="Pfam" id="PF12698">
    <property type="entry name" value="ABC2_membrane_3"/>
    <property type="match status" value="1"/>
</dbReference>
<dbReference type="EMBL" id="BASG01000017">
    <property type="protein sequence ID" value="GAD13740.1"/>
    <property type="molecule type" value="Genomic_DNA"/>
</dbReference>
<reference evidence="9" key="1">
    <citation type="journal article" date="2013" name="Genome Announc.">
        <title>Draft Genome Sequence of Geobacillus kaustophilus GBlys, a Lysogenic Strain with Bacteriophage phiOH2.</title>
        <authorList>
            <person name="Doi K."/>
            <person name="Mori K."/>
            <person name="Martono H."/>
            <person name="Nagayoshi Y."/>
            <person name="Fujino Y."/>
            <person name="Tashiro K."/>
            <person name="Kuhara S."/>
            <person name="Ohshima T."/>
        </authorList>
    </citation>
    <scope>NUCLEOTIDE SEQUENCE [LARGE SCALE GENOMIC DNA]</scope>
    <source>
        <strain evidence="9">GBlys</strain>
    </source>
</reference>
<gene>
    <name evidence="8" type="ORF">GBL_1957</name>
</gene>
<evidence type="ECO:0000256" key="5">
    <source>
        <dbReference type="ARBA" id="ARBA00023136"/>
    </source>
</evidence>